<feature type="compositionally biased region" description="Polar residues" evidence="1">
    <location>
        <begin position="292"/>
        <end position="305"/>
    </location>
</feature>
<dbReference type="Pfam" id="PF01548">
    <property type="entry name" value="DEDD_Tnp_IS110"/>
    <property type="match status" value="1"/>
</dbReference>
<gene>
    <name evidence="4" type="ORF">HNQ80_005233</name>
</gene>
<dbReference type="PANTHER" id="PTHR33055">
    <property type="entry name" value="TRANSPOSASE FOR INSERTION SEQUENCE ELEMENT IS1111A"/>
    <property type="match status" value="1"/>
</dbReference>
<feature type="domain" description="Transposase IS116/IS110/IS902 C-terminal" evidence="3">
    <location>
        <begin position="259"/>
        <end position="310"/>
    </location>
</feature>
<dbReference type="InterPro" id="IPR047650">
    <property type="entry name" value="Transpos_IS110"/>
</dbReference>
<name>A0A841L7K7_9FIRM</name>
<dbReference type="InterPro" id="IPR002525">
    <property type="entry name" value="Transp_IS110-like_N"/>
</dbReference>
<protein>
    <submittedName>
        <fullName evidence="4">Transposase</fullName>
    </submittedName>
</protein>
<dbReference type="InterPro" id="IPR003346">
    <property type="entry name" value="Transposase_20"/>
</dbReference>
<dbReference type="Pfam" id="PF02371">
    <property type="entry name" value="Transposase_20"/>
    <property type="match status" value="1"/>
</dbReference>
<evidence type="ECO:0000259" key="2">
    <source>
        <dbReference type="Pfam" id="PF01548"/>
    </source>
</evidence>
<dbReference type="AlphaFoldDB" id="A0A841L7K7"/>
<keyword evidence="5" id="KW-1185">Reference proteome</keyword>
<dbReference type="GO" id="GO:0006313">
    <property type="term" value="P:DNA transposition"/>
    <property type="evidence" value="ECO:0007669"/>
    <property type="project" value="InterPro"/>
</dbReference>
<accession>A0A841L7K7</accession>
<evidence type="ECO:0000256" key="1">
    <source>
        <dbReference type="SAM" id="MobiDB-lite"/>
    </source>
</evidence>
<evidence type="ECO:0000313" key="4">
    <source>
        <dbReference type="EMBL" id="MBB6219052.1"/>
    </source>
</evidence>
<evidence type="ECO:0000259" key="3">
    <source>
        <dbReference type="Pfam" id="PF02371"/>
    </source>
</evidence>
<dbReference type="GO" id="GO:0003677">
    <property type="term" value="F:DNA binding"/>
    <property type="evidence" value="ECO:0007669"/>
    <property type="project" value="InterPro"/>
</dbReference>
<reference evidence="4 5" key="1">
    <citation type="submission" date="2020-08" db="EMBL/GenBank/DDBJ databases">
        <title>Genomic Encyclopedia of Type Strains, Phase IV (KMG-IV): sequencing the most valuable type-strain genomes for metagenomic binning, comparative biology and taxonomic classification.</title>
        <authorList>
            <person name="Goeker M."/>
        </authorList>
    </citation>
    <scope>NUCLEOTIDE SEQUENCE [LARGE SCALE GENOMIC DNA]</scope>
    <source>
        <strain evidence="4 5">DSM 103526</strain>
    </source>
</reference>
<dbReference type="EMBL" id="JACHEN010000074">
    <property type="protein sequence ID" value="MBB6219052.1"/>
    <property type="molecule type" value="Genomic_DNA"/>
</dbReference>
<sequence>MQDILEVCAGLDVHEKTVVACVLNGKLNKAPQKEIETFGTTTQELFQLLEWLEVRGCTHVVMESTGVYWKPVWNILESGSFELILANAYQIKNLPGRKTDIKDSEWLAQLLRSGLISKSFVPSQPIRELRDLTRYRKKLLYEVNKEKNRVHKTLQDCNIKITSYLADIFGDTGRKIIEKILEKRTVTEGDLYVILSGRGKSKLKGKAGDLLKALQGKVEEHHVRMIQYCYDHILFLEKQIEGIDEEIAQYMNAYEEEVTLLDSIPGINETAAAVIIGEIGADMNQFPTDKQLSSWAGLSPGNNESAGKKKEVKSLRETKC</sequence>
<feature type="region of interest" description="Disordered" evidence="1">
    <location>
        <begin position="292"/>
        <end position="320"/>
    </location>
</feature>
<dbReference type="Proteomes" id="UP000579281">
    <property type="component" value="Unassembled WGS sequence"/>
</dbReference>
<feature type="compositionally biased region" description="Basic and acidic residues" evidence="1">
    <location>
        <begin position="306"/>
        <end position="320"/>
    </location>
</feature>
<dbReference type="NCBIfam" id="NF033542">
    <property type="entry name" value="transpos_IS110"/>
    <property type="match status" value="1"/>
</dbReference>
<dbReference type="GO" id="GO:0004803">
    <property type="term" value="F:transposase activity"/>
    <property type="evidence" value="ECO:0007669"/>
    <property type="project" value="InterPro"/>
</dbReference>
<organism evidence="4 5">
    <name type="scientific">Anaerosolibacter carboniphilus</name>
    <dbReference type="NCBI Taxonomy" id="1417629"/>
    <lineage>
        <taxon>Bacteria</taxon>
        <taxon>Bacillati</taxon>
        <taxon>Bacillota</taxon>
        <taxon>Clostridia</taxon>
        <taxon>Peptostreptococcales</taxon>
        <taxon>Thermotaleaceae</taxon>
        <taxon>Anaerosolibacter</taxon>
    </lineage>
</organism>
<dbReference type="RefSeq" id="WP_243183579.1">
    <property type="nucleotide sequence ID" value="NZ_JACHEN010000074.1"/>
</dbReference>
<evidence type="ECO:0000313" key="5">
    <source>
        <dbReference type="Proteomes" id="UP000579281"/>
    </source>
</evidence>
<comment type="caution">
    <text evidence="4">The sequence shown here is derived from an EMBL/GenBank/DDBJ whole genome shotgun (WGS) entry which is preliminary data.</text>
</comment>
<feature type="domain" description="Transposase IS110-like N-terminal" evidence="2">
    <location>
        <begin position="9"/>
        <end position="157"/>
    </location>
</feature>
<proteinExistence type="predicted"/>
<dbReference type="PANTHER" id="PTHR33055:SF13">
    <property type="entry name" value="TRANSPOSASE"/>
    <property type="match status" value="1"/>
</dbReference>